<organism evidence="3 4">
    <name type="scientific">Ralstonia soli</name>
    <dbReference type="NCBI Taxonomy" id="2953896"/>
    <lineage>
        <taxon>Bacteria</taxon>
        <taxon>Pseudomonadati</taxon>
        <taxon>Pseudomonadota</taxon>
        <taxon>Betaproteobacteria</taxon>
        <taxon>Burkholderiales</taxon>
        <taxon>Burkholderiaceae</taxon>
        <taxon>Ralstonia</taxon>
    </lineage>
</organism>
<protein>
    <submittedName>
        <fullName evidence="3">PilN domain-containing protein</fullName>
    </submittedName>
</protein>
<keyword evidence="2" id="KW-0472">Membrane</keyword>
<keyword evidence="2" id="KW-0812">Transmembrane</keyword>
<proteinExistence type="predicted"/>
<evidence type="ECO:0000313" key="4">
    <source>
        <dbReference type="Proteomes" id="UP001162811"/>
    </source>
</evidence>
<reference evidence="3" key="1">
    <citation type="submission" date="2022-06" db="EMBL/GenBank/DDBJ databases">
        <authorList>
            <person name="Lu C.-H."/>
        </authorList>
    </citation>
    <scope>NUCLEOTIDE SEQUENCE</scope>
    <source>
        <strain evidence="3">21MJYT02-11</strain>
    </source>
</reference>
<dbReference type="InterPro" id="IPR007813">
    <property type="entry name" value="PilN"/>
</dbReference>
<comment type="caution">
    <text evidence="3">The sequence shown here is derived from an EMBL/GenBank/DDBJ whole genome shotgun (WGS) entry which is preliminary data.</text>
</comment>
<gene>
    <name evidence="3" type="ORF">NG900_24645</name>
</gene>
<dbReference type="PANTHER" id="PTHR40278:SF2">
    <property type="entry name" value="TYPE IV PILUS INNER MEMBRANE COMPONENT PILN"/>
    <property type="match status" value="1"/>
</dbReference>
<reference evidence="3" key="2">
    <citation type="journal article" date="2023" name="Front. Microbiol.">
        <title>Ralstonia chuxiongensis sp. nov., Ralstonia mojiangensis sp. nov., and Ralstonia soli sp. nov., isolated from tobacco fields, are three novel species in the family Burkholderiaceae.</title>
        <authorList>
            <person name="Lu C.H."/>
            <person name="Zhang Y.Y."/>
            <person name="Jiang N."/>
            <person name="Chen W."/>
            <person name="Shao X."/>
            <person name="Zhao Z.M."/>
            <person name="Lu W.L."/>
            <person name="Hu X."/>
            <person name="Xi Y.X."/>
            <person name="Zou S.Y."/>
            <person name="Wei Q.J."/>
            <person name="Lin Z.L."/>
            <person name="Gong L."/>
            <person name="Gai X.T."/>
            <person name="Zhang L.Q."/>
            <person name="Li J.Y."/>
            <person name="Jin Y."/>
            <person name="Xia Z.Y."/>
        </authorList>
    </citation>
    <scope>NUCLEOTIDE SEQUENCE</scope>
    <source>
        <strain evidence="3">21MJYT02-11</strain>
    </source>
</reference>
<dbReference type="EMBL" id="JAMXHT010000011">
    <property type="protein sequence ID" value="MCO5401402.1"/>
    <property type="molecule type" value="Genomic_DNA"/>
</dbReference>
<dbReference type="PANTHER" id="PTHR40278">
    <property type="entry name" value="DNA UTILIZATION PROTEIN HOFN"/>
    <property type="match status" value="1"/>
</dbReference>
<feature type="transmembrane region" description="Helical" evidence="2">
    <location>
        <begin position="32"/>
        <end position="54"/>
    </location>
</feature>
<name>A0ABT1ATS0_9RALS</name>
<evidence type="ECO:0000256" key="2">
    <source>
        <dbReference type="SAM" id="Phobius"/>
    </source>
</evidence>
<evidence type="ECO:0000313" key="3">
    <source>
        <dbReference type="EMBL" id="MCO5401402.1"/>
    </source>
</evidence>
<keyword evidence="4" id="KW-1185">Reference proteome</keyword>
<dbReference type="RefSeq" id="WP_252684691.1">
    <property type="nucleotide sequence ID" value="NZ_JAMXHT010000011.1"/>
</dbReference>
<feature type="coiled-coil region" evidence="1">
    <location>
        <begin position="54"/>
        <end position="102"/>
    </location>
</feature>
<sequence length="215" mass="23701">MANESASAVNALPSVNLLPYHAERRAGKRKQVFMSLGAAAAAGAMVVFLGGMVIDHQTEEAQRINDVLKQKNAEMDRQIAEVNSLKKDIDDLLQRQQAVESLQNERNRPVQLLEELVRQVPDGIYLTSLKQEGERYTVSGIAQSNERVSDLLRNLGAVPWLDHAELGESVATTMTNNLKEQRRLFNFTIRFQWKAEPATPAKPGAAARTAPGAGK</sequence>
<accession>A0ABT1ATS0</accession>
<keyword evidence="1" id="KW-0175">Coiled coil</keyword>
<keyword evidence="2" id="KW-1133">Transmembrane helix</keyword>
<dbReference type="Pfam" id="PF05137">
    <property type="entry name" value="PilN"/>
    <property type="match status" value="1"/>
</dbReference>
<evidence type="ECO:0000256" key="1">
    <source>
        <dbReference type="SAM" id="Coils"/>
    </source>
</evidence>
<dbReference type="InterPro" id="IPR052534">
    <property type="entry name" value="Extracell_DNA_Util/SecSys_Comp"/>
</dbReference>
<dbReference type="Proteomes" id="UP001162811">
    <property type="component" value="Unassembled WGS sequence"/>
</dbReference>